<dbReference type="NCBIfam" id="TIGR02156">
    <property type="entry name" value="PA_CoA_Oxy1"/>
    <property type="match status" value="1"/>
</dbReference>
<dbReference type="RefSeq" id="WP_187707808.1">
    <property type="nucleotide sequence ID" value="NZ_CP060782.1"/>
</dbReference>
<dbReference type="PANTHER" id="PTHR30458:SF2">
    <property type="entry name" value="1,2-PHENYLACETYL-COA EPOXIDASE, SUBUNIT A"/>
    <property type="match status" value="1"/>
</dbReference>
<dbReference type="EMBL" id="CP060782">
    <property type="protein sequence ID" value="QNP44850.1"/>
    <property type="molecule type" value="Genomic_DNA"/>
</dbReference>
<keyword evidence="2" id="KW-1185">Reference proteome</keyword>
<evidence type="ECO:0000313" key="2">
    <source>
        <dbReference type="Proteomes" id="UP000516105"/>
    </source>
</evidence>
<name>A0ABX6T768_9SPHN</name>
<dbReference type="EC" id="1.14.13.149" evidence="1"/>
<gene>
    <name evidence="1" type="primary">paaA</name>
    <name evidence="1" type="ORF">H9L14_08775</name>
</gene>
<dbReference type="InterPro" id="IPR011881">
    <property type="entry name" value="PaaA"/>
</dbReference>
<dbReference type="InterPro" id="IPR007814">
    <property type="entry name" value="PaaA_PaaC"/>
</dbReference>
<dbReference type="Pfam" id="PF05138">
    <property type="entry name" value="PaaA_PaaC"/>
    <property type="match status" value="1"/>
</dbReference>
<dbReference type="GO" id="GO:0097266">
    <property type="term" value="F:phenylacetyl-CoA 1,2-epoxidase activity"/>
    <property type="evidence" value="ECO:0007669"/>
    <property type="project" value="UniProtKB-EC"/>
</dbReference>
<accession>A0ABX6T768</accession>
<dbReference type="Proteomes" id="UP000516105">
    <property type="component" value="Chromosome"/>
</dbReference>
<reference evidence="1 2" key="1">
    <citation type="submission" date="2020-08" db="EMBL/GenBank/DDBJ databases">
        <title>Genome sequence of Sphingomonas sediminicola KACC 15039T.</title>
        <authorList>
            <person name="Hyun D.-W."/>
            <person name="Bae J.-W."/>
        </authorList>
    </citation>
    <scope>NUCLEOTIDE SEQUENCE [LARGE SCALE GENOMIC DNA]</scope>
    <source>
        <strain evidence="1 2">KACC 15039</strain>
    </source>
</reference>
<dbReference type="Gene3D" id="1.20.1260.10">
    <property type="match status" value="1"/>
</dbReference>
<organism evidence="1 2">
    <name type="scientific">Sphingomonas sediminicola</name>
    <dbReference type="NCBI Taxonomy" id="386874"/>
    <lineage>
        <taxon>Bacteria</taxon>
        <taxon>Pseudomonadati</taxon>
        <taxon>Pseudomonadota</taxon>
        <taxon>Alphaproteobacteria</taxon>
        <taxon>Sphingomonadales</taxon>
        <taxon>Sphingomonadaceae</taxon>
        <taxon>Sphingomonas</taxon>
    </lineage>
</organism>
<dbReference type="InterPro" id="IPR052703">
    <property type="entry name" value="Aromatic_CoA_ox/epox"/>
</dbReference>
<dbReference type="SUPFAM" id="SSF47240">
    <property type="entry name" value="Ferritin-like"/>
    <property type="match status" value="1"/>
</dbReference>
<proteinExistence type="predicted"/>
<protein>
    <submittedName>
        <fullName evidence="1">1,2-phenylacetyl-CoA epoxidase subunit A</fullName>
        <ecNumber evidence="1">1.14.13.149</ecNumber>
    </submittedName>
</protein>
<keyword evidence="1" id="KW-0560">Oxidoreductase</keyword>
<dbReference type="InterPro" id="IPR009078">
    <property type="entry name" value="Ferritin-like_SF"/>
</dbReference>
<sequence length="326" mass="37363">MYTTELSKTAKIQNLEDPKLLEAFEARVAADEFIEPKDWMPEAYRRTLTRQISQHAHSEIVGMLPEGNWITRAPSLRRKAILLAKVQDEAGHGLYLYCAAETLGTSREEMIEALHCGKAKYSTIFNYPTLTWADIGAIGWLVDGAAIMNQVPLQRTSYGPYARAMVRVCKEESFHQRQGYEIMITMANGTPEQKRMAQDALNRWWWPSLMMFGPPDADSPNTAQSMRWRIKRETNDELRQKFVDITVPQADFLGLKVPDQALEWNESKGGYDFGEIDWEEFYSVVRGEGPVAKERMEARRKAWEDGAWVRDAAAAHEEKRRARKAA</sequence>
<dbReference type="InterPro" id="IPR012347">
    <property type="entry name" value="Ferritin-like"/>
</dbReference>
<evidence type="ECO:0000313" key="1">
    <source>
        <dbReference type="EMBL" id="QNP44850.1"/>
    </source>
</evidence>
<dbReference type="PANTHER" id="PTHR30458">
    <property type="entry name" value="PHENYLACETIC ACID DEGRADATION PROTEIN PAA"/>
    <property type="match status" value="1"/>
</dbReference>